<feature type="compositionally biased region" description="Polar residues" evidence="4">
    <location>
        <begin position="1143"/>
        <end position="1156"/>
    </location>
</feature>
<dbReference type="GO" id="GO:0045211">
    <property type="term" value="C:postsynaptic membrane"/>
    <property type="evidence" value="ECO:0007669"/>
    <property type="project" value="TreeGrafter"/>
</dbReference>
<reference evidence="7" key="1">
    <citation type="submission" date="2022-11" db="UniProtKB">
        <authorList>
            <consortium name="WormBaseParasite"/>
        </authorList>
    </citation>
    <scope>IDENTIFICATION</scope>
</reference>
<dbReference type="Pfam" id="PF00595">
    <property type="entry name" value="PDZ"/>
    <property type="match status" value="4"/>
</dbReference>
<dbReference type="SUPFAM" id="SSF52058">
    <property type="entry name" value="L domain-like"/>
    <property type="match status" value="2"/>
</dbReference>
<dbReference type="GO" id="GO:0014069">
    <property type="term" value="C:postsynaptic density"/>
    <property type="evidence" value="ECO:0007669"/>
    <property type="project" value="TreeGrafter"/>
</dbReference>
<proteinExistence type="predicted"/>
<dbReference type="GO" id="GO:0098968">
    <property type="term" value="P:neurotransmitter receptor transport postsynaptic membrane to endosome"/>
    <property type="evidence" value="ECO:0007669"/>
    <property type="project" value="TreeGrafter"/>
</dbReference>
<feature type="coiled-coil region" evidence="3">
    <location>
        <begin position="1365"/>
        <end position="1395"/>
    </location>
</feature>
<dbReference type="PANTHER" id="PTHR23119:SF44">
    <property type="entry name" value="PROTEIN LAP4"/>
    <property type="match status" value="1"/>
</dbReference>
<dbReference type="InterPro" id="IPR001478">
    <property type="entry name" value="PDZ"/>
</dbReference>
<feature type="domain" description="PDZ" evidence="5">
    <location>
        <begin position="623"/>
        <end position="711"/>
    </location>
</feature>
<feature type="compositionally biased region" description="Low complexity" evidence="4">
    <location>
        <begin position="1243"/>
        <end position="1260"/>
    </location>
</feature>
<dbReference type="SUPFAM" id="SSF50156">
    <property type="entry name" value="PDZ domain-like"/>
    <property type="match status" value="4"/>
</dbReference>
<dbReference type="CDD" id="cd00136">
    <property type="entry name" value="PDZ_canonical"/>
    <property type="match status" value="1"/>
</dbReference>
<keyword evidence="6" id="KW-1185">Reference proteome</keyword>
<feature type="compositionally biased region" description="Polar residues" evidence="4">
    <location>
        <begin position="1118"/>
        <end position="1133"/>
    </location>
</feature>
<keyword evidence="1" id="KW-0433">Leucine-rich repeat</keyword>
<feature type="domain" description="PDZ" evidence="5">
    <location>
        <begin position="893"/>
        <end position="984"/>
    </location>
</feature>
<feature type="compositionally biased region" description="Low complexity" evidence="4">
    <location>
        <begin position="739"/>
        <end position="753"/>
    </location>
</feature>
<feature type="compositionally biased region" description="Polar residues" evidence="4">
    <location>
        <begin position="591"/>
        <end position="605"/>
    </location>
</feature>
<dbReference type="GO" id="GO:0019901">
    <property type="term" value="F:protein kinase binding"/>
    <property type="evidence" value="ECO:0007669"/>
    <property type="project" value="TreeGrafter"/>
</dbReference>
<dbReference type="Gene3D" id="3.80.10.10">
    <property type="entry name" value="Ribonuclease Inhibitor"/>
    <property type="match status" value="2"/>
</dbReference>
<feature type="domain" description="PDZ" evidence="5">
    <location>
        <begin position="759"/>
        <end position="842"/>
    </location>
</feature>
<dbReference type="WBParaSite" id="ACRNAN_scaffold2153.g11302.t2">
    <property type="protein sequence ID" value="ACRNAN_scaffold2153.g11302.t2"/>
    <property type="gene ID" value="ACRNAN_scaffold2153.g11302"/>
</dbReference>
<sequence>MPWRCMPFFACNRQIDSLDKRQCNLQTIPHDIERYSRSLEELLLDMNHIKELPKSLFRLHKLRRLGLSDNDIYRLPPDIASLHNLVELNLSRNDISDIPEDLKVCRQLLILDMSSNPIARLPDSITHVISLTHLALNDTSLTKLPQDIGQLSNLKSLEVRENHLRSLVPSIAQLVHLQRFDLGQNELDELPPEIGSLRSLQELYVDENSLESLPEAILRCKALEQLDVSSNRLMRLPEDIGELENLTDLTVSHNCLSALPNSIGKMKRLAILKLDDNNLTSLTPAIGSCIHLIELFLMQNLLTELPSTIGNLQKLQNLNCDKNHLRTIPSLIGSCFSLAVLSMRDNEIEELPLEIGKCEKLRVLDMCNNRLQYLPYTINVLFNLQALWLSENQSQAMLKLTTEQDPRTGMRVLTCYLLPQQSATVHDMNKMPNKSFVGGPKVHFGDMEREHEDESTGLLGNFERHDTPHPKPHTHGPKHKKQLVDGHIIHHEDDKKQPTNIALTKKVSEDRTNDPSHLASTSQGPRSALKHPPVLNVYTPERAAEITTELDRTGRSVMFSVPGQEEEDYESKQGRLKRINTPHYSKGMRLASNTGAPGSTSNSSRIPGGIHKTDTDKNSETKRIRIPRDPNNGLGLSIAGGIESTPFILNDAGIFISKLTPGGAAERAGLKVGDKMLEVNGNSMLDQRHDFAVQCIQKPVDSIELVVLREVSAVKVAPLARAGSLTNGVATPQENLNRSLNSSMASTSTSSSTGKEVISMSITRESSGSTGFGITTTNDGESSIMISSITPKGPADQNGKIQVGDHILSINGTNVRGATLDQALALLTGSHGNEIYLVVQRDTGARVSSPIRRSPASTTLPKTATSPTNGTTSFGSTRPLPYGDKSLDNIVEEVELVRDEKNSLGLSVVGGIDHCSHPFGTENPGVFISKIANNSPAARSSRLRVGDRILSVNGKNVEQSKHNEAVEALKKSGQVLKLRVRHDPQPLGLREVVFRRRSNAPIGLSICGGINSPPANPHDSTDEGIFIERVEKGSAADESARLKPGLRILEVNDDSLLGCTQMEAANLLRNTGSTIRLLICDGFNPELEETARRFSPDPAIYTQKIHPSREETRPLVSKSLSPSGVGLTSTIPSSPLFDDKPLATSSPIPSSQTSFTRNEESLLHNGHNGHSTTTTASSPIATSPISSKFSSTTFSAATSASRLPPPVAPKPKPLSEQNLNSTPTPGTPPENLTFSSKIRRFDTSTQGNTNSTSTTSLGSTVLPSKRPLLSEEDLRKIREDESRRILPQNQATTPEQQNSFEHLLNNSPVPAHSGPSVVRTKKAENRLLAASPSLIPSTLGGEPLNTIEQRALEQQKRQEWRQARLASLEAEAARAEEVMNRVQQINSRLGNISEERAVASSPVNQRPGERILKNETSVENHVDVDPVNGAKTYSVIERSVTQREYDLGKTILSSGDIDFMDGDK</sequence>
<dbReference type="GO" id="GO:0043113">
    <property type="term" value="P:receptor clustering"/>
    <property type="evidence" value="ECO:0007669"/>
    <property type="project" value="TreeGrafter"/>
</dbReference>
<dbReference type="GO" id="GO:0045197">
    <property type="term" value="P:establishment or maintenance of epithelial cell apical/basal polarity"/>
    <property type="evidence" value="ECO:0007669"/>
    <property type="project" value="TreeGrafter"/>
</dbReference>
<evidence type="ECO:0000256" key="3">
    <source>
        <dbReference type="SAM" id="Coils"/>
    </source>
</evidence>
<dbReference type="InterPro" id="IPR032675">
    <property type="entry name" value="LRR_dom_sf"/>
</dbReference>
<dbReference type="GO" id="GO:0016323">
    <property type="term" value="C:basolateral plasma membrane"/>
    <property type="evidence" value="ECO:0007669"/>
    <property type="project" value="TreeGrafter"/>
</dbReference>
<evidence type="ECO:0000256" key="2">
    <source>
        <dbReference type="ARBA" id="ARBA00022737"/>
    </source>
</evidence>
<evidence type="ECO:0000259" key="5">
    <source>
        <dbReference type="PROSITE" id="PS50106"/>
    </source>
</evidence>
<feature type="region of interest" description="Disordered" evidence="4">
    <location>
        <begin position="847"/>
        <end position="881"/>
    </location>
</feature>
<feature type="compositionally biased region" description="Polar residues" evidence="4">
    <location>
        <begin position="855"/>
        <end position="876"/>
    </location>
</feature>
<feature type="region of interest" description="Disordered" evidence="4">
    <location>
        <begin position="450"/>
        <end position="481"/>
    </location>
</feature>
<dbReference type="GO" id="GO:0098887">
    <property type="term" value="P:neurotransmitter receptor transport, endosome to postsynaptic membrane"/>
    <property type="evidence" value="ECO:0007669"/>
    <property type="project" value="TreeGrafter"/>
</dbReference>
<dbReference type="PROSITE" id="PS51450">
    <property type="entry name" value="LRR"/>
    <property type="match status" value="1"/>
</dbReference>
<dbReference type="InterPro" id="IPR003591">
    <property type="entry name" value="Leu-rich_rpt_typical-subtyp"/>
</dbReference>
<dbReference type="InterPro" id="IPR036034">
    <property type="entry name" value="PDZ_sf"/>
</dbReference>
<protein>
    <submittedName>
        <fullName evidence="7">PDZ domain-containing protein</fullName>
    </submittedName>
</protein>
<dbReference type="InterPro" id="IPR055414">
    <property type="entry name" value="LRR_R13L4/SHOC2-like"/>
</dbReference>
<feature type="region of interest" description="Disordered" evidence="4">
    <location>
        <begin position="582"/>
        <end position="628"/>
    </location>
</feature>
<dbReference type="PROSITE" id="PS50106">
    <property type="entry name" value="PDZ"/>
    <property type="match status" value="4"/>
</dbReference>
<feature type="compositionally biased region" description="Polar residues" evidence="4">
    <location>
        <begin position="1215"/>
        <end position="1236"/>
    </location>
</feature>
<feature type="region of interest" description="Disordered" evidence="4">
    <location>
        <begin position="506"/>
        <end position="534"/>
    </location>
</feature>
<dbReference type="InterPro" id="IPR001611">
    <property type="entry name" value="Leu-rich_rpt"/>
</dbReference>
<accession>A0A914DAV0</accession>
<feature type="compositionally biased region" description="Basic and acidic residues" evidence="4">
    <location>
        <begin position="611"/>
        <end position="628"/>
    </location>
</feature>
<feature type="domain" description="PDZ" evidence="5">
    <location>
        <begin position="991"/>
        <end position="1079"/>
    </location>
</feature>
<evidence type="ECO:0000313" key="7">
    <source>
        <dbReference type="WBParaSite" id="ACRNAN_scaffold2153.g11302.t2"/>
    </source>
</evidence>
<dbReference type="SMART" id="SM00228">
    <property type="entry name" value="PDZ"/>
    <property type="match status" value="4"/>
</dbReference>
<name>A0A914DAV0_9BILA</name>
<feature type="region of interest" description="Disordered" evidence="4">
    <location>
        <begin position="730"/>
        <end position="756"/>
    </location>
</feature>
<dbReference type="GO" id="GO:0005912">
    <property type="term" value="C:adherens junction"/>
    <property type="evidence" value="ECO:0007669"/>
    <property type="project" value="TreeGrafter"/>
</dbReference>
<feature type="compositionally biased region" description="Low complexity" evidence="4">
    <location>
        <begin position="1171"/>
        <end position="1184"/>
    </location>
</feature>
<keyword evidence="3" id="KW-0175">Coiled coil</keyword>
<dbReference type="Gene3D" id="2.30.42.10">
    <property type="match status" value="4"/>
</dbReference>
<dbReference type="SMART" id="SM00369">
    <property type="entry name" value="LRR_TYP"/>
    <property type="match status" value="14"/>
</dbReference>
<keyword evidence="2" id="KW-0677">Repeat</keyword>
<feature type="compositionally biased region" description="Basic residues" evidence="4">
    <location>
        <begin position="470"/>
        <end position="481"/>
    </location>
</feature>
<evidence type="ECO:0000313" key="6">
    <source>
        <dbReference type="Proteomes" id="UP000887540"/>
    </source>
</evidence>
<dbReference type="GO" id="GO:0098609">
    <property type="term" value="P:cell-cell adhesion"/>
    <property type="evidence" value="ECO:0007669"/>
    <property type="project" value="TreeGrafter"/>
</dbReference>
<dbReference type="Pfam" id="PF23598">
    <property type="entry name" value="LRR_14"/>
    <property type="match status" value="2"/>
</dbReference>
<feature type="compositionally biased region" description="Pro residues" evidence="4">
    <location>
        <begin position="1203"/>
        <end position="1212"/>
    </location>
</feature>
<feature type="region of interest" description="Disordered" evidence="4">
    <location>
        <begin position="1196"/>
        <end position="1272"/>
    </location>
</feature>
<dbReference type="Proteomes" id="UP000887540">
    <property type="component" value="Unplaced"/>
</dbReference>
<organism evidence="6 7">
    <name type="scientific">Acrobeloides nanus</name>
    <dbReference type="NCBI Taxonomy" id="290746"/>
    <lineage>
        <taxon>Eukaryota</taxon>
        <taxon>Metazoa</taxon>
        <taxon>Ecdysozoa</taxon>
        <taxon>Nematoda</taxon>
        <taxon>Chromadorea</taxon>
        <taxon>Rhabditida</taxon>
        <taxon>Tylenchina</taxon>
        <taxon>Cephalobomorpha</taxon>
        <taxon>Cephaloboidea</taxon>
        <taxon>Cephalobidae</taxon>
        <taxon>Acrobeloides</taxon>
    </lineage>
</organism>
<evidence type="ECO:0000256" key="1">
    <source>
        <dbReference type="ARBA" id="ARBA00022614"/>
    </source>
</evidence>
<feature type="region of interest" description="Disordered" evidence="4">
    <location>
        <begin position="1098"/>
        <end position="1184"/>
    </location>
</feature>
<dbReference type="PANTHER" id="PTHR23119">
    <property type="entry name" value="DISCS LARGE"/>
    <property type="match status" value="1"/>
</dbReference>
<dbReference type="InterPro" id="IPR050614">
    <property type="entry name" value="Synaptic_Scaffolding_LAP-MAGUK"/>
</dbReference>
<evidence type="ECO:0000256" key="4">
    <source>
        <dbReference type="SAM" id="MobiDB-lite"/>
    </source>
</evidence>
<dbReference type="SMART" id="SM00364">
    <property type="entry name" value="LRR_BAC"/>
    <property type="match status" value="9"/>
</dbReference>